<organism evidence="3">
    <name type="scientific">Arcella intermedia</name>
    <dbReference type="NCBI Taxonomy" id="1963864"/>
    <lineage>
        <taxon>Eukaryota</taxon>
        <taxon>Amoebozoa</taxon>
        <taxon>Tubulinea</taxon>
        <taxon>Elardia</taxon>
        <taxon>Arcellinida</taxon>
        <taxon>Sphaerothecina</taxon>
        <taxon>Arcellidae</taxon>
        <taxon>Arcella</taxon>
    </lineage>
</organism>
<dbReference type="InterPro" id="IPR000195">
    <property type="entry name" value="Rab-GAP-TBC_dom"/>
</dbReference>
<evidence type="ECO:0000256" key="1">
    <source>
        <dbReference type="ARBA" id="ARBA00022468"/>
    </source>
</evidence>
<reference evidence="3" key="1">
    <citation type="journal article" date="2020" name="J. Eukaryot. Microbiol.">
        <title>De novo Sequencing, Assembly and Annotation of the Transcriptome for the Free-Living Testate Amoeba Arcella intermedia.</title>
        <authorList>
            <person name="Ribeiro G.M."/>
            <person name="Porfirio-Sousa A.L."/>
            <person name="Maurer-Alcala X.X."/>
            <person name="Katz L.A."/>
            <person name="Lahr D.J.G."/>
        </authorList>
    </citation>
    <scope>NUCLEOTIDE SEQUENCE</scope>
</reference>
<feature type="domain" description="Rab-GAP TBC" evidence="2">
    <location>
        <begin position="25"/>
        <end position="254"/>
    </location>
</feature>
<dbReference type="FunFam" id="1.10.472.80:FF:000001">
    <property type="entry name" value="TBC1 domain family member 22B"/>
    <property type="match status" value="1"/>
</dbReference>
<dbReference type="AlphaFoldDB" id="A0A6B2L8Z3"/>
<accession>A0A6B2L8Z3</accession>
<evidence type="ECO:0000259" key="2">
    <source>
        <dbReference type="PROSITE" id="PS50086"/>
    </source>
</evidence>
<dbReference type="PROSITE" id="PS50086">
    <property type="entry name" value="TBC_RABGAP"/>
    <property type="match status" value="1"/>
</dbReference>
<dbReference type="Gene3D" id="1.10.8.270">
    <property type="entry name" value="putative rabgap domain of human tbc1 domain family member 14 like domains"/>
    <property type="match status" value="1"/>
</dbReference>
<dbReference type="GO" id="GO:0005096">
    <property type="term" value="F:GTPase activator activity"/>
    <property type="evidence" value="ECO:0007669"/>
    <property type="project" value="UniProtKB-KW"/>
</dbReference>
<dbReference type="GO" id="GO:0071889">
    <property type="term" value="F:14-3-3 protein binding"/>
    <property type="evidence" value="ECO:0007669"/>
    <property type="project" value="UniProtKB-ARBA"/>
</dbReference>
<dbReference type="PANTHER" id="PTHR22957:SF26">
    <property type="entry name" value="LD44506P"/>
    <property type="match status" value="1"/>
</dbReference>
<keyword evidence="1" id="KW-0343">GTPase activation</keyword>
<proteinExistence type="predicted"/>
<dbReference type="FunFam" id="1.10.8.270:FF:000004">
    <property type="entry name" value="TBC1 domain family, member 22B"/>
    <property type="match status" value="1"/>
</dbReference>
<dbReference type="Gene3D" id="1.10.10.750">
    <property type="entry name" value="Ypt/Rab-GAP domain of gyp1p, domain 1"/>
    <property type="match status" value="1"/>
</dbReference>
<evidence type="ECO:0000313" key="3">
    <source>
        <dbReference type="EMBL" id="NDV33446.1"/>
    </source>
</evidence>
<sequence>MDKFQIMLSSPSLKMEDLKKLCWNGIPDDFRTECWRLLLGYTPLVRERWEETITTKRHTYWATVPLNLTEGGTSTLTDYERTIYHQIHADVLRTSKSVPLFQIPSVKSALERILYLWAIRHPASGYVQGINDLVTPFYAVFLQPHINEPIDEINQISHIQEEILKDVEADCYWCLTKFIDSIQDNYTFAQPGIQKMLFKMKEIVNNIDGPINKHLAKQKIEYIQFAFRWMNCLLMRELPLKAIIRMWDTYLSEDDCFAVLHVYVCSAFLVKWSDHIVTQEFQEGMIFLQNLPTKNWGIKEVEVLLSQAYIWKTLYNDSVGHMKSIKH</sequence>
<dbReference type="Gene3D" id="1.10.472.80">
    <property type="entry name" value="Ypt/Rab-GAP domain of gyp1p, domain 3"/>
    <property type="match status" value="1"/>
</dbReference>
<protein>
    <recommendedName>
        <fullName evidence="2">Rab-GAP TBC domain-containing protein</fullName>
    </recommendedName>
</protein>
<dbReference type="SUPFAM" id="SSF47923">
    <property type="entry name" value="Ypt/Rab-GAP domain of gyp1p"/>
    <property type="match status" value="2"/>
</dbReference>
<dbReference type="PANTHER" id="PTHR22957">
    <property type="entry name" value="TBC1 DOMAIN FAMILY MEMBER GTPASE-ACTIVATING PROTEIN"/>
    <property type="match status" value="1"/>
</dbReference>
<dbReference type="InterPro" id="IPR035969">
    <property type="entry name" value="Rab-GAP_TBC_sf"/>
</dbReference>
<name>A0A6B2L8Z3_9EUKA</name>
<dbReference type="SMART" id="SM00164">
    <property type="entry name" value="TBC"/>
    <property type="match status" value="1"/>
</dbReference>
<dbReference type="Pfam" id="PF00566">
    <property type="entry name" value="RabGAP-TBC"/>
    <property type="match status" value="1"/>
</dbReference>
<dbReference type="EMBL" id="GIBP01004477">
    <property type="protein sequence ID" value="NDV33446.1"/>
    <property type="molecule type" value="Transcribed_RNA"/>
</dbReference>